<comment type="caution">
    <text evidence="22">The sequence shown here is derived from an EMBL/GenBank/DDBJ whole genome shotgun (WGS) entry which is preliminary data.</text>
</comment>
<dbReference type="SUPFAM" id="SSF54236">
    <property type="entry name" value="Ubiquitin-like"/>
    <property type="match status" value="1"/>
</dbReference>
<evidence type="ECO:0000256" key="7">
    <source>
        <dbReference type="ARBA" id="ARBA00022763"/>
    </source>
</evidence>
<dbReference type="Gene3D" id="1.10.510.10">
    <property type="entry name" value="Transferase(Phosphotransferase) domain 1"/>
    <property type="match status" value="1"/>
</dbReference>
<keyword evidence="9 17" id="KW-0067">ATP-binding</keyword>
<dbReference type="SUPFAM" id="SSF46934">
    <property type="entry name" value="UBA-like"/>
    <property type="match status" value="2"/>
</dbReference>
<feature type="domain" description="UBA" evidence="20">
    <location>
        <begin position="460"/>
        <end position="503"/>
    </location>
</feature>
<dbReference type="PRINTS" id="PR01839">
    <property type="entry name" value="RAD23PROTEIN"/>
</dbReference>
<dbReference type="Pfam" id="PF00627">
    <property type="entry name" value="UBA"/>
    <property type="match status" value="2"/>
</dbReference>
<evidence type="ECO:0000256" key="10">
    <source>
        <dbReference type="ARBA" id="ARBA00023204"/>
    </source>
</evidence>
<dbReference type="GO" id="GO:0005634">
    <property type="term" value="C:nucleus"/>
    <property type="evidence" value="ECO:0007669"/>
    <property type="project" value="UniProtKB-SubCell"/>
</dbReference>
<dbReference type="GO" id="GO:0006289">
    <property type="term" value="P:nucleotide-excision repair"/>
    <property type="evidence" value="ECO:0007669"/>
    <property type="project" value="InterPro"/>
</dbReference>
<dbReference type="AlphaFoldDB" id="A0A444ZB48"/>
<keyword evidence="11" id="KW-0539">Nucleus</keyword>
<dbReference type="GO" id="GO:0031593">
    <property type="term" value="F:polyubiquitin modification-dependent protein binding"/>
    <property type="evidence" value="ECO:0007669"/>
    <property type="project" value="UniProtKB-ARBA"/>
</dbReference>
<evidence type="ECO:0000259" key="21">
    <source>
        <dbReference type="PROSITE" id="PS50053"/>
    </source>
</evidence>
<evidence type="ECO:0000256" key="9">
    <source>
        <dbReference type="ARBA" id="ARBA00022840"/>
    </source>
</evidence>
<dbReference type="GO" id="GO:0005737">
    <property type="term" value="C:cytoplasm"/>
    <property type="evidence" value="ECO:0007669"/>
    <property type="project" value="TreeGrafter"/>
</dbReference>
<dbReference type="GO" id="GO:0003684">
    <property type="term" value="F:damaged DNA binding"/>
    <property type="evidence" value="ECO:0007669"/>
    <property type="project" value="InterPro"/>
</dbReference>
<dbReference type="InterPro" id="IPR015360">
    <property type="entry name" value="XPC-bd"/>
</dbReference>
<evidence type="ECO:0000256" key="17">
    <source>
        <dbReference type="PROSITE-ProRule" id="PRU10141"/>
    </source>
</evidence>
<dbReference type="PROSITE" id="PS00108">
    <property type="entry name" value="PROTEIN_KINASE_ST"/>
    <property type="match status" value="1"/>
</dbReference>
<comment type="subcellular location">
    <subcellularLocation>
        <location evidence="1">Nucleus</location>
    </subcellularLocation>
</comment>
<dbReference type="CDD" id="cd06623">
    <property type="entry name" value="PKc_MAPKK_plant_like"/>
    <property type="match status" value="1"/>
</dbReference>
<dbReference type="Gene3D" id="1.10.10.540">
    <property type="entry name" value="XPC-binding domain"/>
    <property type="match status" value="1"/>
</dbReference>
<keyword evidence="6 17" id="KW-0547">Nucleotide-binding</keyword>
<dbReference type="InterPro" id="IPR029071">
    <property type="entry name" value="Ubiquitin-like_domsf"/>
</dbReference>
<evidence type="ECO:0000256" key="1">
    <source>
        <dbReference type="ARBA" id="ARBA00004123"/>
    </source>
</evidence>
<protein>
    <recommendedName>
        <fullName evidence="13">mitogen-activated protein kinase kinase</fullName>
        <ecNumber evidence="13">2.7.12.2</ecNumber>
    </recommendedName>
</protein>
<keyword evidence="23" id="KW-1185">Reference proteome</keyword>
<evidence type="ECO:0000256" key="8">
    <source>
        <dbReference type="ARBA" id="ARBA00022777"/>
    </source>
</evidence>
<evidence type="ECO:0000256" key="2">
    <source>
        <dbReference type="ARBA" id="ARBA00022527"/>
    </source>
</evidence>
<keyword evidence="3" id="KW-0597">Phosphoprotein</keyword>
<keyword evidence="2" id="KW-0723">Serine/threonine-protein kinase</keyword>
<dbReference type="PANTHER" id="PTHR24361">
    <property type="entry name" value="MITOGEN-ACTIVATED KINASE KINASE KINASE"/>
    <property type="match status" value="1"/>
</dbReference>
<dbReference type="InterPro" id="IPR036353">
    <property type="entry name" value="XPC-bd_sf"/>
</dbReference>
<dbReference type="CDD" id="cd14379">
    <property type="entry name" value="UBA1_Rad23_plant"/>
    <property type="match status" value="1"/>
</dbReference>
<keyword evidence="10" id="KW-0234">DNA repair</keyword>
<dbReference type="SMART" id="SM00727">
    <property type="entry name" value="STI1"/>
    <property type="match status" value="1"/>
</dbReference>
<dbReference type="SMART" id="SM00220">
    <property type="entry name" value="S_TKc"/>
    <property type="match status" value="1"/>
</dbReference>
<dbReference type="GO" id="GO:0005524">
    <property type="term" value="F:ATP binding"/>
    <property type="evidence" value="ECO:0007669"/>
    <property type="project" value="UniProtKB-UniRule"/>
</dbReference>
<dbReference type="GO" id="GO:0004708">
    <property type="term" value="F:MAP kinase kinase activity"/>
    <property type="evidence" value="ECO:0007669"/>
    <property type="project" value="UniProtKB-EC"/>
</dbReference>
<comment type="catalytic activity">
    <reaction evidence="14">
        <text>L-seryl-[protein] + ATP = O-phospho-L-seryl-[protein] + ADP + H(+)</text>
        <dbReference type="Rhea" id="RHEA:17989"/>
        <dbReference type="Rhea" id="RHEA-COMP:9863"/>
        <dbReference type="Rhea" id="RHEA-COMP:11604"/>
        <dbReference type="ChEBI" id="CHEBI:15378"/>
        <dbReference type="ChEBI" id="CHEBI:29999"/>
        <dbReference type="ChEBI" id="CHEBI:30616"/>
        <dbReference type="ChEBI" id="CHEBI:83421"/>
        <dbReference type="ChEBI" id="CHEBI:456216"/>
        <dbReference type="EC" id="2.7.12.2"/>
    </reaction>
</comment>
<keyword evidence="4" id="KW-0808">Transferase</keyword>
<sequence>MISEMRPSQSPPPNAINNHHHHQINNNNSRDRRRRKDLTLPLPQRDTNLAVPLPLPPTSAPSSGPSGHQIIPFSELERLNRIGSGSGGTVYKVLHRTTNRVYALKVIYGHHEDSVRRQIHREIQILRDVDDQNVVKCHDMYDHNGEIQVLLEFMDEGSLEGKHIPQENHLADLARQILRGLAYLHRRHIVHRDIKPSNLLVNSRRQVKIADFGVGRILNQTMDPCNSSVGTIAYMSPERINTDINDGQYDAYAGDIWSLGVSILEFYMGRFPFAVGRQGDWASLMCAICMSQPPEAPHTASPDFRDFVSRCLQRDPSRRWTASRLLSHPFITHGIMAVKKNIEDVQGKDNYPCGQQLLIHNGKVLKDETTLAENKVSEDGFLVVMLSKSKTLGSAGTSSAQPASNPPAAVSTSNSTPAPEPPAQTQAANNSTSGPAVTTTNTNVSADTYGQAASNLVGGSNLEQTIQQIMDMGGGNWDRDTVTRALRAAYNNPERAIDYLYSGIPEAAEVAVPVPQFPGSQTTETAGVTAGAVPGLPNSSPLNMFPQETISGAGPGLGSLDFLRNNPQFQALRSMVQSNPQILQPVLQELGKQNPNLLRLIQEHHAEFLQLINEPVEGSEGDIFDQPEQDMPHAINVTPAEQEAIARLEALGFDRASVIEAFLACDRDEQLAANYLLENAGDFED</sequence>
<dbReference type="InterPro" id="IPR004806">
    <property type="entry name" value="Rad23"/>
</dbReference>
<evidence type="ECO:0000256" key="3">
    <source>
        <dbReference type="ARBA" id="ARBA00022553"/>
    </source>
</evidence>
<dbReference type="Pfam" id="PF00069">
    <property type="entry name" value="Pkinase"/>
    <property type="match status" value="1"/>
</dbReference>
<dbReference type="GO" id="GO:0004674">
    <property type="term" value="F:protein serine/threonine kinase activity"/>
    <property type="evidence" value="ECO:0007669"/>
    <property type="project" value="UniProtKB-KW"/>
</dbReference>
<comment type="catalytic activity">
    <reaction evidence="16">
        <text>L-tyrosyl-[protein] + ATP = O-phospho-L-tyrosyl-[protein] + ADP + H(+)</text>
        <dbReference type="Rhea" id="RHEA:10596"/>
        <dbReference type="Rhea" id="RHEA-COMP:10136"/>
        <dbReference type="Rhea" id="RHEA-COMP:20101"/>
        <dbReference type="ChEBI" id="CHEBI:15378"/>
        <dbReference type="ChEBI" id="CHEBI:30616"/>
        <dbReference type="ChEBI" id="CHEBI:46858"/>
        <dbReference type="ChEBI" id="CHEBI:61978"/>
        <dbReference type="ChEBI" id="CHEBI:456216"/>
        <dbReference type="EC" id="2.7.12.2"/>
    </reaction>
</comment>
<feature type="domain" description="Ubiquitin-like" evidence="21">
    <location>
        <begin position="335"/>
        <end position="391"/>
    </location>
</feature>
<dbReference type="SUPFAM" id="SSF101238">
    <property type="entry name" value="XPC-binding domain"/>
    <property type="match status" value="1"/>
</dbReference>
<evidence type="ECO:0000256" key="11">
    <source>
        <dbReference type="ARBA" id="ARBA00023242"/>
    </source>
</evidence>
<evidence type="ECO:0000256" key="5">
    <source>
        <dbReference type="ARBA" id="ARBA00022737"/>
    </source>
</evidence>
<evidence type="ECO:0000259" key="20">
    <source>
        <dbReference type="PROSITE" id="PS50030"/>
    </source>
</evidence>
<dbReference type="FunFam" id="1.10.10.540:FF:000001">
    <property type="entry name" value="UV excision repair protein RAD23 B"/>
    <property type="match status" value="1"/>
</dbReference>
<dbReference type="SUPFAM" id="SSF56112">
    <property type="entry name" value="Protein kinase-like (PK-like)"/>
    <property type="match status" value="1"/>
</dbReference>
<evidence type="ECO:0000313" key="22">
    <source>
        <dbReference type="EMBL" id="RYR11413.1"/>
    </source>
</evidence>
<dbReference type="InterPro" id="IPR000626">
    <property type="entry name" value="Ubiquitin-like_dom"/>
</dbReference>
<feature type="binding site" evidence="17">
    <location>
        <position position="105"/>
    </location>
    <ligand>
        <name>ATP</name>
        <dbReference type="ChEBI" id="CHEBI:30616"/>
    </ligand>
</feature>
<dbReference type="Proteomes" id="UP000289738">
    <property type="component" value="Chromosome B04"/>
</dbReference>
<dbReference type="Pfam" id="PF09280">
    <property type="entry name" value="XPC-binding"/>
    <property type="match status" value="1"/>
</dbReference>
<evidence type="ECO:0000256" key="13">
    <source>
        <dbReference type="ARBA" id="ARBA00038999"/>
    </source>
</evidence>
<dbReference type="Gene3D" id="1.10.8.10">
    <property type="entry name" value="DNA helicase RuvA subunit, C-terminal domain"/>
    <property type="match status" value="2"/>
</dbReference>
<dbReference type="NCBIfam" id="TIGR00601">
    <property type="entry name" value="rad23"/>
    <property type="match status" value="1"/>
</dbReference>
<dbReference type="Pfam" id="PF00240">
    <property type="entry name" value="ubiquitin"/>
    <property type="match status" value="1"/>
</dbReference>
<proteinExistence type="inferred from homology"/>
<keyword evidence="5" id="KW-0677">Repeat</keyword>
<dbReference type="InterPro" id="IPR008271">
    <property type="entry name" value="Ser/Thr_kinase_AS"/>
</dbReference>
<dbReference type="PROSITE" id="PS50011">
    <property type="entry name" value="PROTEIN_KINASE_DOM"/>
    <property type="match status" value="1"/>
</dbReference>
<dbReference type="CDD" id="cd01805">
    <property type="entry name" value="Ubl_Rad23"/>
    <property type="match status" value="1"/>
</dbReference>
<evidence type="ECO:0000259" key="19">
    <source>
        <dbReference type="PROSITE" id="PS50011"/>
    </source>
</evidence>
<dbReference type="InterPro" id="IPR053235">
    <property type="entry name" value="Ser_Thr_kinase"/>
</dbReference>
<dbReference type="SMART" id="SM00165">
    <property type="entry name" value="UBA"/>
    <property type="match status" value="2"/>
</dbReference>
<comment type="similarity">
    <text evidence="12">Belongs to the protein kinase superfamily. STE Ser/Thr protein kinase family. MAP kinase kinase subfamily.</text>
</comment>
<accession>A0A444ZB48</accession>
<dbReference type="InterPro" id="IPR015940">
    <property type="entry name" value="UBA"/>
</dbReference>
<dbReference type="SMART" id="SM00213">
    <property type="entry name" value="UBQ"/>
    <property type="match status" value="1"/>
</dbReference>
<dbReference type="Gene3D" id="3.30.200.20">
    <property type="entry name" value="Phosphorylase Kinase, domain 1"/>
    <property type="match status" value="1"/>
</dbReference>
<dbReference type="InterPro" id="IPR017441">
    <property type="entry name" value="Protein_kinase_ATP_BS"/>
</dbReference>
<name>A0A444ZB48_ARAHY</name>
<comment type="catalytic activity">
    <reaction evidence="15">
        <text>L-threonyl-[protein] + ATP = O-phospho-L-threonyl-[protein] + ADP + H(+)</text>
        <dbReference type="Rhea" id="RHEA:46608"/>
        <dbReference type="Rhea" id="RHEA-COMP:11060"/>
        <dbReference type="Rhea" id="RHEA-COMP:11605"/>
        <dbReference type="ChEBI" id="CHEBI:15378"/>
        <dbReference type="ChEBI" id="CHEBI:30013"/>
        <dbReference type="ChEBI" id="CHEBI:30616"/>
        <dbReference type="ChEBI" id="CHEBI:61977"/>
        <dbReference type="ChEBI" id="CHEBI:456216"/>
        <dbReference type="EC" id="2.7.12.2"/>
    </reaction>
</comment>
<dbReference type="InterPro" id="IPR000719">
    <property type="entry name" value="Prot_kinase_dom"/>
</dbReference>
<evidence type="ECO:0000256" key="15">
    <source>
        <dbReference type="ARBA" id="ARBA00049299"/>
    </source>
</evidence>
<dbReference type="GO" id="GO:0043161">
    <property type="term" value="P:proteasome-mediated ubiquitin-dependent protein catabolic process"/>
    <property type="evidence" value="ECO:0007669"/>
    <property type="project" value="InterPro"/>
</dbReference>
<dbReference type="GO" id="GO:0051707">
    <property type="term" value="P:response to other organism"/>
    <property type="evidence" value="ECO:0007669"/>
    <property type="project" value="UniProtKB-ARBA"/>
</dbReference>
<dbReference type="InterPro" id="IPR006636">
    <property type="entry name" value="STI1_HS-bd"/>
</dbReference>
<dbReference type="PROSITE" id="PS50053">
    <property type="entry name" value="UBIQUITIN_2"/>
    <property type="match status" value="1"/>
</dbReference>
<reference evidence="22 23" key="1">
    <citation type="submission" date="2019-01" db="EMBL/GenBank/DDBJ databases">
        <title>Sequencing of cultivated peanut Arachis hypogaea provides insights into genome evolution and oil improvement.</title>
        <authorList>
            <person name="Chen X."/>
        </authorList>
    </citation>
    <scope>NUCLEOTIDE SEQUENCE [LARGE SCALE GENOMIC DNA]</scope>
    <source>
        <strain evidence="23">cv. Fuhuasheng</strain>
        <tissue evidence="22">Leaves</tissue>
    </source>
</reference>
<dbReference type="EC" id="2.7.12.2" evidence="13"/>
<dbReference type="Gene3D" id="3.10.20.90">
    <property type="entry name" value="Phosphatidylinositol 3-kinase Catalytic Subunit, Chain A, domain 1"/>
    <property type="match status" value="1"/>
</dbReference>
<evidence type="ECO:0000256" key="14">
    <source>
        <dbReference type="ARBA" id="ARBA00049014"/>
    </source>
</evidence>
<dbReference type="FunFam" id="1.10.8.10:FF:000002">
    <property type="entry name" value="UV excision repair protein RAD23 homolog"/>
    <property type="match status" value="1"/>
</dbReference>
<dbReference type="FunFam" id="1.10.510.10:FF:000350">
    <property type="entry name" value="Mitogen-activated protein kinase 2"/>
    <property type="match status" value="1"/>
</dbReference>
<evidence type="ECO:0000313" key="23">
    <source>
        <dbReference type="Proteomes" id="UP000289738"/>
    </source>
</evidence>
<dbReference type="FunFam" id="1.10.8.10:FF:000003">
    <property type="entry name" value="UV excision repair protein RAD23 homolog"/>
    <property type="match status" value="1"/>
</dbReference>
<gene>
    <name evidence="22" type="ORF">Ahy_B04g068937</name>
</gene>
<feature type="domain" description="UBA" evidence="20">
    <location>
        <begin position="639"/>
        <end position="679"/>
    </location>
</feature>
<feature type="compositionally biased region" description="Polar residues" evidence="18">
    <location>
        <begin position="429"/>
        <end position="442"/>
    </location>
</feature>
<evidence type="ECO:0000256" key="4">
    <source>
        <dbReference type="ARBA" id="ARBA00022679"/>
    </source>
</evidence>
<feature type="region of interest" description="Disordered" evidence="18">
    <location>
        <begin position="392"/>
        <end position="442"/>
    </location>
</feature>
<dbReference type="InterPro" id="IPR009060">
    <property type="entry name" value="UBA-like_sf"/>
</dbReference>
<feature type="compositionally biased region" description="Low complexity" evidence="18">
    <location>
        <begin position="398"/>
        <end position="411"/>
    </location>
</feature>
<dbReference type="EMBL" id="SDMP01000014">
    <property type="protein sequence ID" value="RYR11413.1"/>
    <property type="molecule type" value="Genomic_DNA"/>
</dbReference>
<organism evidence="22 23">
    <name type="scientific">Arachis hypogaea</name>
    <name type="common">Peanut</name>
    <dbReference type="NCBI Taxonomy" id="3818"/>
    <lineage>
        <taxon>Eukaryota</taxon>
        <taxon>Viridiplantae</taxon>
        <taxon>Streptophyta</taxon>
        <taxon>Embryophyta</taxon>
        <taxon>Tracheophyta</taxon>
        <taxon>Spermatophyta</taxon>
        <taxon>Magnoliopsida</taxon>
        <taxon>eudicotyledons</taxon>
        <taxon>Gunneridae</taxon>
        <taxon>Pentapetalae</taxon>
        <taxon>rosids</taxon>
        <taxon>fabids</taxon>
        <taxon>Fabales</taxon>
        <taxon>Fabaceae</taxon>
        <taxon>Papilionoideae</taxon>
        <taxon>50 kb inversion clade</taxon>
        <taxon>dalbergioids sensu lato</taxon>
        <taxon>Dalbergieae</taxon>
        <taxon>Pterocarpus clade</taxon>
        <taxon>Arachis</taxon>
    </lineage>
</organism>
<feature type="region of interest" description="Disordered" evidence="18">
    <location>
        <begin position="1"/>
        <end position="67"/>
    </location>
</feature>
<dbReference type="InterPro" id="IPR011009">
    <property type="entry name" value="Kinase-like_dom_sf"/>
</dbReference>
<evidence type="ECO:0000256" key="18">
    <source>
        <dbReference type="SAM" id="MobiDB-lite"/>
    </source>
</evidence>
<dbReference type="PANTHER" id="PTHR24361:SF762">
    <property type="entry name" value="MITOGEN-ACTIVATED PROTEIN KINASE KINASE 5"/>
    <property type="match status" value="1"/>
</dbReference>
<evidence type="ECO:0000256" key="16">
    <source>
        <dbReference type="ARBA" id="ARBA00051693"/>
    </source>
</evidence>
<evidence type="ECO:0000256" key="6">
    <source>
        <dbReference type="ARBA" id="ARBA00022741"/>
    </source>
</evidence>
<evidence type="ECO:0000256" key="12">
    <source>
        <dbReference type="ARBA" id="ARBA00038035"/>
    </source>
</evidence>
<keyword evidence="7" id="KW-0227">DNA damage</keyword>
<dbReference type="PROSITE" id="PS50030">
    <property type="entry name" value="UBA"/>
    <property type="match status" value="2"/>
</dbReference>
<keyword evidence="8" id="KW-0418">Kinase</keyword>
<dbReference type="STRING" id="3818.A0A444ZB48"/>
<feature type="domain" description="Protein kinase" evidence="19">
    <location>
        <begin position="76"/>
        <end position="331"/>
    </location>
</feature>
<dbReference type="PROSITE" id="PS00107">
    <property type="entry name" value="PROTEIN_KINASE_ATP"/>
    <property type="match status" value="1"/>
</dbReference>